<gene>
    <name evidence="1" type="ORF">IAC58_03920</name>
</gene>
<dbReference type="EMBL" id="JADIMY010000078">
    <property type="protein sequence ID" value="MBO8427682.1"/>
    <property type="molecule type" value="Genomic_DNA"/>
</dbReference>
<accession>A0A9D9DHD5</accession>
<comment type="caution">
    <text evidence="1">The sequence shown here is derived from an EMBL/GenBank/DDBJ whole genome shotgun (WGS) entry which is preliminary data.</text>
</comment>
<reference evidence="1" key="2">
    <citation type="journal article" date="2021" name="PeerJ">
        <title>Extensive microbial diversity within the chicken gut microbiome revealed by metagenomics and culture.</title>
        <authorList>
            <person name="Gilroy R."/>
            <person name="Ravi A."/>
            <person name="Getino M."/>
            <person name="Pursley I."/>
            <person name="Horton D.L."/>
            <person name="Alikhan N.F."/>
            <person name="Baker D."/>
            <person name="Gharbi K."/>
            <person name="Hall N."/>
            <person name="Watson M."/>
            <person name="Adriaenssens E.M."/>
            <person name="Foster-Nyarko E."/>
            <person name="Jarju S."/>
            <person name="Secka A."/>
            <person name="Antonio M."/>
            <person name="Oren A."/>
            <person name="Chaudhuri R.R."/>
            <person name="La Ragione R."/>
            <person name="Hildebrand F."/>
            <person name="Pallen M.J."/>
        </authorList>
    </citation>
    <scope>NUCLEOTIDE SEQUENCE</scope>
    <source>
        <strain evidence="1">11159</strain>
    </source>
</reference>
<evidence type="ECO:0000313" key="2">
    <source>
        <dbReference type="Proteomes" id="UP000823613"/>
    </source>
</evidence>
<dbReference type="PROSITE" id="PS51257">
    <property type="entry name" value="PROKAR_LIPOPROTEIN"/>
    <property type="match status" value="1"/>
</dbReference>
<sequence length="164" mass="19378">MIKKLFLFLFSIFSLISCSNKDLCDCKDYQNRQFLNYYETYGLTSLDNFFSLSNDMYYIYLYSITCPRCENIKGCVLDYLDTSTSPPLYLLQKDKIENFKDYFKALPLDYNKENRETLIKECINKSSLSEIYYFGTPTLIEINENKLTNMLVGETSLINFFSNF</sequence>
<dbReference type="Proteomes" id="UP000823613">
    <property type="component" value="Unassembled WGS sequence"/>
</dbReference>
<protein>
    <submittedName>
        <fullName evidence="1">Uncharacterized protein</fullName>
    </submittedName>
</protein>
<reference evidence="1" key="1">
    <citation type="submission" date="2020-10" db="EMBL/GenBank/DDBJ databases">
        <authorList>
            <person name="Gilroy R."/>
        </authorList>
    </citation>
    <scope>NUCLEOTIDE SEQUENCE</scope>
    <source>
        <strain evidence="1">11159</strain>
    </source>
</reference>
<evidence type="ECO:0000313" key="1">
    <source>
        <dbReference type="EMBL" id="MBO8427682.1"/>
    </source>
</evidence>
<name>A0A9D9DHD5_9BACL</name>
<organism evidence="1 2">
    <name type="scientific">Candidatus Onthovivens merdipullorum</name>
    <dbReference type="NCBI Taxonomy" id="2840889"/>
    <lineage>
        <taxon>Bacteria</taxon>
        <taxon>Bacillati</taxon>
        <taxon>Bacillota</taxon>
        <taxon>Bacilli</taxon>
        <taxon>Bacillales</taxon>
        <taxon>Candidatus Onthovivens</taxon>
    </lineage>
</organism>
<dbReference type="AlphaFoldDB" id="A0A9D9DHD5"/>
<proteinExistence type="predicted"/>
<dbReference type="Gene3D" id="3.40.30.10">
    <property type="entry name" value="Glutaredoxin"/>
    <property type="match status" value="1"/>
</dbReference>